<comment type="caution">
    <text evidence="1">The sequence shown here is derived from an EMBL/GenBank/DDBJ whole genome shotgun (WGS) entry which is preliminary data.</text>
</comment>
<dbReference type="AlphaFoldDB" id="M6FW03"/>
<proteinExistence type="predicted"/>
<organism evidence="1 2">
    <name type="scientific">Leptospira weilii str. 2006001855</name>
    <dbReference type="NCBI Taxonomy" id="996804"/>
    <lineage>
        <taxon>Bacteria</taxon>
        <taxon>Pseudomonadati</taxon>
        <taxon>Spirochaetota</taxon>
        <taxon>Spirochaetia</taxon>
        <taxon>Leptospirales</taxon>
        <taxon>Leptospiraceae</taxon>
        <taxon>Leptospira</taxon>
    </lineage>
</organism>
<dbReference type="EMBL" id="AFJM02000060">
    <property type="protein sequence ID" value="EMM70961.1"/>
    <property type="molecule type" value="Genomic_DNA"/>
</dbReference>
<evidence type="ECO:0000313" key="2">
    <source>
        <dbReference type="Proteomes" id="UP000012101"/>
    </source>
</evidence>
<reference evidence="1 2" key="1">
    <citation type="submission" date="2013-01" db="EMBL/GenBank/DDBJ databases">
        <authorList>
            <person name="Harkins D.M."/>
            <person name="Durkin A.S."/>
            <person name="Brinkac L.M."/>
            <person name="Haft D.H."/>
            <person name="Selengut J.D."/>
            <person name="Sanka R."/>
            <person name="DePew J."/>
            <person name="Purushe J."/>
            <person name="Hospenthal D.R."/>
            <person name="Murray C.K."/>
            <person name="Pimentel G."/>
            <person name="Wasfy M."/>
            <person name="Vinetz J.M."/>
            <person name="Sutton G.G."/>
            <person name="Nierman W.C."/>
            <person name="Fouts D.E."/>
        </authorList>
    </citation>
    <scope>NUCLEOTIDE SEQUENCE [LARGE SCALE GENOMIC DNA]</scope>
    <source>
        <strain evidence="1 2">2006001855</strain>
    </source>
</reference>
<sequence>MEYKACLASEFYLSPSRSKSTHDDFVGNSNAYLSHPSKP</sequence>
<protein>
    <submittedName>
        <fullName evidence="1">Uncharacterized protein</fullName>
    </submittedName>
</protein>
<gene>
    <name evidence="1" type="ORF">LEP1GSC038_1619</name>
</gene>
<accession>M6FW03</accession>
<name>M6FW03_9LEPT</name>
<dbReference type="Proteomes" id="UP000012101">
    <property type="component" value="Unassembled WGS sequence"/>
</dbReference>
<evidence type="ECO:0000313" key="1">
    <source>
        <dbReference type="EMBL" id="EMM70961.1"/>
    </source>
</evidence>